<sequence length="421" mass="47074">MLDKKKKNTVSCDICKDKRTKCVYEGEGPCKRCIDLNCESECIFGQRQKRGPKKASESTTNMPPKTELQNWGEMLWRLFGDRQAITDHFQNLSNENSDFGQTIQLGGNFNGGSDLNQENLPNGSLIENSSNNEQEILSGGNLVKNTLGENHGQIFDLIQGNRYIYGDFDRSHSEPTPSTNFGDNTLTIIDKPTVDGDSAGEARSSRTINRQPRRLSRSPSRDNRQTRQVSRNREPISRSPSPNHKASAYSDGDPTLQINIDHLQVPIDPIDPVYYSPNYTEYQFSFNNNSISNYSSASTSAHIPSPHNTLSNQSTPHILPLDLEDANLLSPLYTTSFQSTANFILTPPILPLDFEDANLALSHVPTSFQLTPPILPLDFEDTSLITMGLQTTTFNLEEVNQFSIDLQALNDSEINNICFFE</sequence>
<evidence type="ECO:0000313" key="4">
    <source>
        <dbReference type="Proteomes" id="UP000789901"/>
    </source>
</evidence>
<feature type="compositionally biased region" description="Basic and acidic residues" evidence="1">
    <location>
        <begin position="219"/>
        <end position="236"/>
    </location>
</feature>
<feature type="compositionally biased region" description="Polar residues" evidence="1">
    <location>
        <begin position="174"/>
        <end position="187"/>
    </location>
</feature>
<feature type="region of interest" description="Disordered" evidence="1">
    <location>
        <begin position="168"/>
        <end position="254"/>
    </location>
</feature>
<dbReference type="CDD" id="cd00067">
    <property type="entry name" value="GAL4"/>
    <property type="match status" value="1"/>
</dbReference>
<protein>
    <submittedName>
        <fullName evidence="3">22428_t:CDS:1</fullName>
    </submittedName>
</protein>
<reference evidence="3 4" key="1">
    <citation type="submission" date="2021-06" db="EMBL/GenBank/DDBJ databases">
        <authorList>
            <person name="Kallberg Y."/>
            <person name="Tangrot J."/>
            <person name="Rosling A."/>
        </authorList>
    </citation>
    <scope>NUCLEOTIDE SEQUENCE [LARGE SCALE GENOMIC DNA]</scope>
    <source>
        <strain evidence="3 4">120-4 pot B 10/14</strain>
    </source>
</reference>
<keyword evidence="4" id="KW-1185">Reference proteome</keyword>
<name>A0ABN7UUK6_GIGMA</name>
<gene>
    <name evidence="3" type="ORF">GMARGA_LOCUS10615</name>
</gene>
<dbReference type="Proteomes" id="UP000789901">
    <property type="component" value="Unassembled WGS sequence"/>
</dbReference>
<dbReference type="EMBL" id="CAJVQB010005982">
    <property type="protein sequence ID" value="CAG8674521.1"/>
    <property type="molecule type" value="Genomic_DNA"/>
</dbReference>
<organism evidence="3 4">
    <name type="scientific">Gigaspora margarita</name>
    <dbReference type="NCBI Taxonomy" id="4874"/>
    <lineage>
        <taxon>Eukaryota</taxon>
        <taxon>Fungi</taxon>
        <taxon>Fungi incertae sedis</taxon>
        <taxon>Mucoromycota</taxon>
        <taxon>Glomeromycotina</taxon>
        <taxon>Glomeromycetes</taxon>
        <taxon>Diversisporales</taxon>
        <taxon>Gigasporaceae</taxon>
        <taxon>Gigaspora</taxon>
    </lineage>
</organism>
<evidence type="ECO:0000259" key="2">
    <source>
        <dbReference type="PROSITE" id="PS50048"/>
    </source>
</evidence>
<evidence type="ECO:0000313" key="3">
    <source>
        <dbReference type="EMBL" id="CAG8674521.1"/>
    </source>
</evidence>
<evidence type="ECO:0000256" key="1">
    <source>
        <dbReference type="SAM" id="MobiDB-lite"/>
    </source>
</evidence>
<accession>A0ABN7UUK6</accession>
<dbReference type="InterPro" id="IPR001138">
    <property type="entry name" value="Zn2Cys6_DnaBD"/>
</dbReference>
<dbReference type="PROSITE" id="PS00463">
    <property type="entry name" value="ZN2_CY6_FUNGAL_1"/>
    <property type="match status" value="1"/>
</dbReference>
<feature type="domain" description="Zn(2)-C6 fungal-type" evidence="2">
    <location>
        <begin position="11"/>
        <end position="44"/>
    </location>
</feature>
<comment type="caution">
    <text evidence="3">The sequence shown here is derived from an EMBL/GenBank/DDBJ whole genome shotgun (WGS) entry which is preliminary data.</text>
</comment>
<proteinExistence type="predicted"/>
<dbReference type="PROSITE" id="PS50048">
    <property type="entry name" value="ZN2_CY6_FUNGAL_2"/>
    <property type="match status" value="1"/>
</dbReference>